<evidence type="ECO:0000313" key="2">
    <source>
        <dbReference type="Proteomes" id="UP001181622"/>
    </source>
</evidence>
<reference evidence="1" key="1">
    <citation type="submission" date="2020-10" db="EMBL/GenBank/DDBJ databases">
        <authorList>
            <person name="Abbas A."/>
            <person name="Razzaq R."/>
            <person name="Waqas M."/>
            <person name="Abbas N."/>
            <person name="Nielsen T.K."/>
            <person name="Hansen L.H."/>
            <person name="Hussain S."/>
            <person name="Shahid M."/>
        </authorList>
    </citation>
    <scope>NUCLEOTIDE SEQUENCE</scope>
    <source>
        <strain evidence="1">S14</strain>
    </source>
</reference>
<proteinExistence type="predicted"/>
<dbReference type="InterPro" id="IPR046561">
    <property type="entry name" value="DUF6716"/>
</dbReference>
<sequence>MSQKRVLFACDLDSQVFGALPLARAFAKRGWKAVFALDPAKSLPAVVAEQLAGEFEVMSRPISSLPCEDDAYAFDAIGVYVTGSRISLFRHAIELAARIKPGRRPALFCGFNGLVFQKFEEGAAWRLGYDVICLNGPRDRDDFVDFVQGSEFAGQPYATVGLRRRPDLPMRPQRPPRTDGGRKTFVFAEQVIVPRSHRERRALVATLIGLAERSPDWDVVIKGRVRPDEQTFHQQSMHIERLVNEHLERPQNLILSYDPLGPWLEKADLFATLSSTALFDALDYGAPSLVVTDFGLRNADGAHVFFSSGLSARLHDLASLDEAPWREPDARWLDRVGYGPSSSPDELVDRLEAFDPSTPLPPSFVAFQAAAQVATDSVSRGPAIIEAWNAANALIPADGFRPGDDRSAAEAALTALGATIEAMLVRPGEPVNDTPLAAFMRARGMYWIYKRTRLKLGLPIR</sequence>
<gene>
    <name evidence="1" type="ORF">IHQ68_07840</name>
</gene>
<name>A0ABU1DEI2_9HYPH</name>
<evidence type="ECO:0000313" key="1">
    <source>
        <dbReference type="EMBL" id="MDR4306526.1"/>
    </source>
</evidence>
<dbReference type="EMBL" id="JADBEO010000013">
    <property type="protein sequence ID" value="MDR4306526.1"/>
    <property type="molecule type" value="Genomic_DNA"/>
</dbReference>
<comment type="caution">
    <text evidence="1">The sequence shown here is derived from an EMBL/GenBank/DDBJ whole genome shotgun (WGS) entry which is preliminary data.</text>
</comment>
<dbReference type="SUPFAM" id="SSF53756">
    <property type="entry name" value="UDP-Glycosyltransferase/glycogen phosphorylase"/>
    <property type="match status" value="1"/>
</dbReference>
<keyword evidence="2" id="KW-1185">Reference proteome</keyword>
<dbReference type="Proteomes" id="UP001181622">
    <property type="component" value="Unassembled WGS sequence"/>
</dbReference>
<dbReference type="RefSeq" id="WP_309390484.1">
    <property type="nucleotide sequence ID" value="NZ_JADBEO010000013.1"/>
</dbReference>
<protein>
    <submittedName>
        <fullName evidence="1">Uncharacterized protein</fullName>
    </submittedName>
</protein>
<dbReference type="Pfam" id="PF20471">
    <property type="entry name" value="DUF6716"/>
    <property type="match status" value="1"/>
</dbReference>
<accession>A0ABU1DEI2</accession>
<organism evidence="1 2">
    <name type="scientific">Chelatococcus sambhunathii</name>
    <dbReference type="NCBI Taxonomy" id="363953"/>
    <lineage>
        <taxon>Bacteria</taxon>
        <taxon>Pseudomonadati</taxon>
        <taxon>Pseudomonadota</taxon>
        <taxon>Alphaproteobacteria</taxon>
        <taxon>Hyphomicrobiales</taxon>
        <taxon>Chelatococcaceae</taxon>
        <taxon>Chelatococcus</taxon>
    </lineage>
</organism>